<proteinExistence type="predicted"/>
<dbReference type="Proteomes" id="UP000054350">
    <property type="component" value="Unassembled WGS sequence"/>
</dbReference>
<protein>
    <submittedName>
        <fullName evidence="2">Uncharacterized protein</fullName>
    </submittedName>
</protein>
<gene>
    <name evidence="2" type="ORF">AMAG_06572</name>
</gene>
<dbReference type="VEuPathDB" id="FungiDB:AMAG_06572"/>
<evidence type="ECO:0000256" key="1">
    <source>
        <dbReference type="SAM" id="MobiDB-lite"/>
    </source>
</evidence>
<dbReference type="EMBL" id="GG745338">
    <property type="protein sequence ID" value="KNE61773.1"/>
    <property type="molecule type" value="Genomic_DNA"/>
</dbReference>
<reference evidence="2 3" key="1">
    <citation type="submission" date="2009-11" db="EMBL/GenBank/DDBJ databases">
        <title>Annotation of Allomyces macrogynus ATCC 38327.</title>
        <authorList>
            <consortium name="The Broad Institute Genome Sequencing Platform"/>
            <person name="Russ C."/>
            <person name="Cuomo C."/>
            <person name="Burger G."/>
            <person name="Gray M.W."/>
            <person name="Holland P.W.H."/>
            <person name="King N."/>
            <person name="Lang F.B.F."/>
            <person name="Roger A.J."/>
            <person name="Ruiz-Trillo I."/>
            <person name="Young S.K."/>
            <person name="Zeng Q."/>
            <person name="Gargeya S."/>
            <person name="Fitzgerald M."/>
            <person name="Haas B."/>
            <person name="Abouelleil A."/>
            <person name="Alvarado L."/>
            <person name="Arachchi H.M."/>
            <person name="Berlin A."/>
            <person name="Chapman S.B."/>
            <person name="Gearin G."/>
            <person name="Goldberg J."/>
            <person name="Griggs A."/>
            <person name="Gujja S."/>
            <person name="Hansen M."/>
            <person name="Heiman D."/>
            <person name="Howarth C."/>
            <person name="Larimer J."/>
            <person name="Lui A."/>
            <person name="MacDonald P.J.P."/>
            <person name="McCowen C."/>
            <person name="Montmayeur A."/>
            <person name="Murphy C."/>
            <person name="Neiman D."/>
            <person name="Pearson M."/>
            <person name="Priest M."/>
            <person name="Roberts A."/>
            <person name="Saif S."/>
            <person name="Shea T."/>
            <person name="Sisk P."/>
            <person name="Stolte C."/>
            <person name="Sykes S."/>
            <person name="Wortman J."/>
            <person name="Nusbaum C."/>
            <person name="Birren B."/>
        </authorList>
    </citation>
    <scope>NUCLEOTIDE SEQUENCE [LARGE SCALE GENOMIC DNA]</scope>
    <source>
        <strain evidence="2 3">ATCC 38327</strain>
    </source>
</reference>
<keyword evidence="3" id="KW-1185">Reference proteome</keyword>
<organism evidence="2 3">
    <name type="scientific">Allomyces macrogynus (strain ATCC 38327)</name>
    <name type="common">Allomyces javanicus var. macrogynus</name>
    <dbReference type="NCBI Taxonomy" id="578462"/>
    <lineage>
        <taxon>Eukaryota</taxon>
        <taxon>Fungi</taxon>
        <taxon>Fungi incertae sedis</taxon>
        <taxon>Blastocladiomycota</taxon>
        <taxon>Blastocladiomycetes</taxon>
        <taxon>Blastocladiales</taxon>
        <taxon>Blastocladiaceae</taxon>
        <taxon>Allomyces</taxon>
    </lineage>
</organism>
<dbReference type="AlphaFoldDB" id="A0A0L0SGY5"/>
<reference evidence="2 3" key="2">
    <citation type="submission" date="2009-11" db="EMBL/GenBank/DDBJ databases">
        <title>The Genome Sequence of Allomyces macrogynus strain ATCC 38327.</title>
        <authorList>
            <consortium name="The Broad Institute Genome Sequencing Platform"/>
            <person name="Russ C."/>
            <person name="Cuomo C."/>
            <person name="Shea T."/>
            <person name="Young S.K."/>
            <person name="Zeng Q."/>
            <person name="Koehrsen M."/>
            <person name="Haas B."/>
            <person name="Borodovsky M."/>
            <person name="Guigo R."/>
            <person name="Alvarado L."/>
            <person name="Berlin A."/>
            <person name="Borenstein D."/>
            <person name="Chen Z."/>
            <person name="Engels R."/>
            <person name="Freedman E."/>
            <person name="Gellesch M."/>
            <person name="Goldberg J."/>
            <person name="Griggs A."/>
            <person name="Gujja S."/>
            <person name="Heiman D."/>
            <person name="Hepburn T."/>
            <person name="Howarth C."/>
            <person name="Jen D."/>
            <person name="Larson L."/>
            <person name="Lewis B."/>
            <person name="Mehta T."/>
            <person name="Park D."/>
            <person name="Pearson M."/>
            <person name="Roberts A."/>
            <person name="Saif S."/>
            <person name="Shenoy N."/>
            <person name="Sisk P."/>
            <person name="Stolte C."/>
            <person name="Sykes S."/>
            <person name="Walk T."/>
            <person name="White J."/>
            <person name="Yandava C."/>
            <person name="Burger G."/>
            <person name="Gray M.W."/>
            <person name="Holland P.W.H."/>
            <person name="King N."/>
            <person name="Lang F.B.F."/>
            <person name="Roger A.J."/>
            <person name="Ruiz-Trillo I."/>
            <person name="Lander E."/>
            <person name="Nusbaum C."/>
        </authorList>
    </citation>
    <scope>NUCLEOTIDE SEQUENCE [LARGE SCALE GENOMIC DNA]</scope>
    <source>
        <strain evidence="2 3">ATCC 38327</strain>
    </source>
</reference>
<accession>A0A0L0SGY5</accession>
<dbReference type="OrthoDB" id="5547895at2759"/>
<feature type="region of interest" description="Disordered" evidence="1">
    <location>
        <begin position="145"/>
        <end position="164"/>
    </location>
</feature>
<evidence type="ECO:0000313" key="3">
    <source>
        <dbReference type="Proteomes" id="UP000054350"/>
    </source>
</evidence>
<evidence type="ECO:0000313" key="2">
    <source>
        <dbReference type="EMBL" id="KNE61773.1"/>
    </source>
</evidence>
<sequence>MTPNDTPFVDLEAGDQPGNAHQASSMPDLRSAGSSSSLVANCPAPLVRAASAALKVIDCVGLKVADMLGLTSSRYSEYYEEAIFEGQQHQKHLIRQSLARSAANKAAPVNDFGMVAAQPVATAVMQAPSGSPVGGINPASVPIAPSPMPGQEGPGGVENVTLQG</sequence>
<name>A0A0L0SGY5_ALLM3</name>
<feature type="region of interest" description="Disordered" evidence="1">
    <location>
        <begin position="1"/>
        <end position="34"/>
    </location>
</feature>